<feature type="domain" description="HTH tetR-type" evidence="3">
    <location>
        <begin position="16"/>
        <end position="76"/>
    </location>
</feature>
<dbReference type="SUPFAM" id="SSF46689">
    <property type="entry name" value="Homeodomain-like"/>
    <property type="match status" value="1"/>
</dbReference>
<dbReference type="InterPro" id="IPR041583">
    <property type="entry name" value="TetR_C_31"/>
</dbReference>
<dbReference type="Pfam" id="PF00440">
    <property type="entry name" value="TetR_N"/>
    <property type="match status" value="1"/>
</dbReference>
<dbReference type="Proteomes" id="UP001162834">
    <property type="component" value="Chromosome"/>
</dbReference>
<dbReference type="EMBL" id="CP087164">
    <property type="protein sequence ID" value="UGS34690.1"/>
    <property type="molecule type" value="Genomic_DNA"/>
</dbReference>
<dbReference type="RefSeq" id="WP_259314354.1">
    <property type="nucleotide sequence ID" value="NZ_CP087164.1"/>
</dbReference>
<dbReference type="KEGG" id="sbae:DSM104329_01071"/>
<dbReference type="InterPro" id="IPR036271">
    <property type="entry name" value="Tet_transcr_reg_TetR-rel_C_sf"/>
</dbReference>
<dbReference type="GO" id="GO:0003700">
    <property type="term" value="F:DNA-binding transcription factor activity"/>
    <property type="evidence" value="ECO:0007669"/>
    <property type="project" value="TreeGrafter"/>
</dbReference>
<reference evidence="4" key="1">
    <citation type="journal article" date="2022" name="Int. J. Syst. Evol. Microbiol.">
        <title>Pseudomonas aegrilactucae sp. nov. and Pseudomonas morbosilactucae sp. nov., pathogens causing bacterial rot of lettuce in Japan.</title>
        <authorList>
            <person name="Sawada H."/>
            <person name="Fujikawa T."/>
            <person name="Satou M."/>
        </authorList>
    </citation>
    <scope>NUCLEOTIDE SEQUENCE</scope>
    <source>
        <strain evidence="4">0166_1</strain>
    </source>
</reference>
<dbReference type="PANTHER" id="PTHR30055:SF231">
    <property type="entry name" value="TRANSCRIPTIONAL REGULATORY PROTEIN (PROBABLY DEOR-FAMILY)-RELATED"/>
    <property type="match status" value="1"/>
</dbReference>
<evidence type="ECO:0000313" key="5">
    <source>
        <dbReference type="Proteomes" id="UP001162834"/>
    </source>
</evidence>
<evidence type="ECO:0000256" key="1">
    <source>
        <dbReference type="ARBA" id="ARBA00023125"/>
    </source>
</evidence>
<evidence type="ECO:0000259" key="3">
    <source>
        <dbReference type="PROSITE" id="PS50977"/>
    </source>
</evidence>
<dbReference type="Pfam" id="PF17940">
    <property type="entry name" value="TetR_C_31"/>
    <property type="match status" value="1"/>
</dbReference>
<evidence type="ECO:0000313" key="4">
    <source>
        <dbReference type="EMBL" id="UGS34690.1"/>
    </source>
</evidence>
<proteinExistence type="predicted"/>
<dbReference type="SUPFAM" id="SSF48498">
    <property type="entry name" value="Tetracyclin repressor-like, C-terminal domain"/>
    <property type="match status" value="1"/>
</dbReference>
<gene>
    <name evidence="4" type="primary">rcdA_1</name>
    <name evidence="4" type="ORF">DSM104329_01071</name>
</gene>
<accession>A0A9E6XV05</accession>
<feature type="DNA-binding region" description="H-T-H motif" evidence="2">
    <location>
        <begin position="39"/>
        <end position="58"/>
    </location>
</feature>
<dbReference type="Gene3D" id="1.10.357.10">
    <property type="entry name" value="Tetracycline Repressor, domain 2"/>
    <property type="match status" value="1"/>
</dbReference>
<sequence>MQPRGATAPARQARGHERVEQILRAVLAVISRGGVAAVTHRTVAEEAGVPLGSLTYYFASKQELLREALRLHVTDDAGRMSALATELAASGAGGEEIVEAFALVLERGHPDIAQFELYLEAARDPELRDVAVESLHAYAEVAETALRAAGVAEPQAFAGIIVATIDGMGLHRSAAGDQAPDLGTALGLLLRALSRV</sequence>
<organism evidence="4 5">
    <name type="scientific">Capillimicrobium parvum</name>
    <dbReference type="NCBI Taxonomy" id="2884022"/>
    <lineage>
        <taxon>Bacteria</taxon>
        <taxon>Bacillati</taxon>
        <taxon>Actinomycetota</taxon>
        <taxon>Thermoleophilia</taxon>
        <taxon>Solirubrobacterales</taxon>
        <taxon>Capillimicrobiaceae</taxon>
        <taxon>Capillimicrobium</taxon>
    </lineage>
</organism>
<dbReference type="GO" id="GO:0000976">
    <property type="term" value="F:transcription cis-regulatory region binding"/>
    <property type="evidence" value="ECO:0007669"/>
    <property type="project" value="TreeGrafter"/>
</dbReference>
<evidence type="ECO:0000256" key="2">
    <source>
        <dbReference type="PROSITE-ProRule" id="PRU00335"/>
    </source>
</evidence>
<dbReference type="InterPro" id="IPR050109">
    <property type="entry name" value="HTH-type_TetR-like_transc_reg"/>
</dbReference>
<dbReference type="InterPro" id="IPR009057">
    <property type="entry name" value="Homeodomain-like_sf"/>
</dbReference>
<dbReference type="PRINTS" id="PR00455">
    <property type="entry name" value="HTHTETR"/>
</dbReference>
<dbReference type="AlphaFoldDB" id="A0A9E6XV05"/>
<dbReference type="PANTHER" id="PTHR30055">
    <property type="entry name" value="HTH-TYPE TRANSCRIPTIONAL REGULATOR RUTR"/>
    <property type="match status" value="1"/>
</dbReference>
<name>A0A9E6XV05_9ACTN</name>
<keyword evidence="1 2" id="KW-0238">DNA-binding</keyword>
<keyword evidence="5" id="KW-1185">Reference proteome</keyword>
<dbReference type="PROSITE" id="PS50977">
    <property type="entry name" value="HTH_TETR_2"/>
    <property type="match status" value="1"/>
</dbReference>
<protein>
    <submittedName>
        <fullName evidence="4">HTH-type transcriptional regulator RcdA</fullName>
    </submittedName>
</protein>
<dbReference type="InterPro" id="IPR001647">
    <property type="entry name" value="HTH_TetR"/>
</dbReference>